<organism evidence="3 4">
    <name type="scientific">Brachybacterium rhamnosum</name>
    <dbReference type="NCBI Taxonomy" id="173361"/>
    <lineage>
        <taxon>Bacteria</taxon>
        <taxon>Bacillati</taxon>
        <taxon>Actinomycetota</taxon>
        <taxon>Actinomycetes</taxon>
        <taxon>Micrococcales</taxon>
        <taxon>Dermabacteraceae</taxon>
        <taxon>Brachybacterium</taxon>
    </lineage>
</organism>
<dbReference type="Pfam" id="PF13561">
    <property type="entry name" value="adh_short_C2"/>
    <property type="match status" value="1"/>
</dbReference>
<comment type="caution">
    <text evidence="3">The sequence shown here is derived from an EMBL/GenBank/DDBJ whole genome shotgun (WGS) entry which is preliminary data.</text>
</comment>
<protein>
    <submittedName>
        <fullName evidence="3">Short chain dehydrogenase</fullName>
    </submittedName>
</protein>
<evidence type="ECO:0000256" key="2">
    <source>
        <dbReference type="ARBA" id="ARBA00023002"/>
    </source>
</evidence>
<keyword evidence="4" id="KW-1185">Reference proteome</keyword>
<dbReference type="InterPro" id="IPR002347">
    <property type="entry name" value="SDR_fam"/>
</dbReference>
<evidence type="ECO:0000313" key="4">
    <source>
        <dbReference type="Proteomes" id="UP001597280"/>
    </source>
</evidence>
<dbReference type="InterPro" id="IPR036291">
    <property type="entry name" value="NAD(P)-bd_dom_sf"/>
</dbReference>
<proteinExistence type="inferred from homology"/>
<accession>A0ABW4PX93</accession>
<dbReference type="PANTHER" id="PTHR43477:SF1">
    <property type="entry name" value="DIHYDROANTICAPSIN 7-DEHYDROGENASE"/>
    <property type="match status" value="1"/>
</dbReference>
<dbReference type="PANTHER" id="PTHR43477">
    <property type="entry name" value="DIHYDROANTICAPSIN 7-DEHYDROGENASE"/>
    <property type="match status" value="1"/>
</dbReference>
<sequence length="203" mass="20596">MTTQRVLVVGASGLIGGAVADLLEQRGHEVVRASRSTGEQVDLTDEASVADLLRRVTAAGPLHAVVAATGKVPFKPATELTVEDYRAGLLDKALGQIALVVHGAPLLAERGSFTLTSGILSHSPVPTGAAASVANGAVEGFVRAHAATLPGGARINAVSPNVLAEAEGYHPSFPGFLPVPAADVAATYVRAVEGVETGRVLDV</sequence>
<dbReference type="InterPro" id="IPR051122">
    <property type="entry name" value="SDR_DHRS6-like"/>
</dbReference>
<dbReference type="Gene3D" id="3.40.50.720">
    <property type="entry name" value="NAD(P)-binding Rossmann-like Domain"/>
    <property type="match status" value="1"/>
</dbReference>
<keyword evidence="2" id="KW-0560">Oxidoreductase</keyword>
<comment type="similarity">
    <text evidence="1">Belongs to the short-chain dehydrogenases/reductases (SDR) family.</text>
</comment>
<evidence type="ECO:0000313" key="3">
    <source>
        <dbReference type="EMBL" id="MFD1834772.1"/>
    </source>
</evidence>
<dbReference type="RefSeq" id="WP_343903987.1">
    <property type="nucleotide sequence ID" value="NZ_BAAAIS010000002.1"/>
</dbReference>
<dbReference type="Proteomes" id="UP001597280">
    <property type="component" value="Unassembled WGS sequence"/>
</dbReference>
<name>A0ABW4PX93_9MICO</name>
<evidence type="ECO:0000256" key="1">
    <source>
        <dbReference type="ARBA" id="ARBA00006484"/>
    </source>
</evidence>
<dbReference type="NCBIfam" id="NF005754">
    <property type="entry name" value="PRK07578.1"/>
    <property type="match status" value="1"/>
</dbReference>
<reference evidence="4" key="1">
    <citation type="journal article" date="2019" name="Int. J. Syst. Evol. Microbiol.">
        <title>The Global Catalogue of Microorganisms (GCM) 10K type strain sequencing project: providing services to taxonomists for standard genome sequencing and annotation.</title>
        <authorList>
            <consortium name="The Broad Institute Genomics Platform"/>
            <consortium name="The Broad Institute Genome Sequencing Center for Infectious Disease"/>
            <person name="Wu L."/>
            <person name="Ma J."/>
        </authorList>
    </citation>
    <scope>NUCLEOTIDE SEQUENCE [LARGE SCALE GENOMIC DNA]</scope>
    <source>
        <strain evidence="4">JCM 11650</strain>
    </source>
</reference>
<dbReference type="SUPFAM" id="SSF51735">
    <property type="entry name" value="NAD(P)-binding Rossmann-fold domains"/>
    <property type="match status" value="1"/>
</dbReference>
<dbReference type="CDD" id="cd11731">
    <property type="entry name" value="Lin1944_like_SDR_c"/>
    <property type="match status" value="1"/>
</dbReference>
<gene>
    <name evidence="3" type="ORF">ACFSDA_06740</name>
</gene>
<dbReference type="EMBL" id="JBHUFL010000002">
    <property type="protein sequence ID" value="MFD1834772.1"/>
    <property type="molecule type" value="Genomic_DNA"/>
</dbReference>